<dbReference type="SFLD" id="SFLDG01386">
    <property type="entry name" value="main_SPASM_domain-containing"/>
    <property type="match status" value="1"/>
</dbReference>
<dbReference type="Gene3D" id="3.20.20.70">
    <property type="entry name" value="Aldolase class I"/>
    <property type="match status" value="1"/>
</dbReference>
<protein>
    <submittedName>
        <fullName evidence="8">Radical SAM/SPASM domain-containing protein</fullName>
    </submittedName>
</protein>
<organism evidence="8 9">
    <name type="scientific">Thermococcus siculi</name>
    <dbReference type="NCBI Taxonomy" id="72803"/>
    <lineage>
        <taxon>Archaea</taxon>
        <taxon>Methanobacteriati</taxon>
        <taxon>Methanobacteriota</taxon>
        <taxon>Thermococci</taxon>
        <taxon>Thermococcales</taxon>
        <taxon>Thermococcaceae</taxon>
        <taxon>Thermococcus</taxon>
    </lineage>
</organism>
<dbReference type="Pfam" id="PF04055">
    <property type="entry name" value="Radical_SAM"/>
    <property type="match status" value="1"/>
</dbReference>
<dbReference type="CDD" id="cd21123">
    <property type="entry name" value="SPASM_MftC-like"/>
    <property type="match status" value="1"/>
</dbReference>
<comment type="cofactor">
    <cofactor evidence="1">
        <name>[4Fe-4S] cluster</name>
        <dbReference type="ChEBI" id="CHEBI:49883"/>
    </cofactor>
</comment>
<keyword evidence="2" id="KW-0004">4Fe-4S</keyword>
<gene>
    <name evidence="8" type="ORF">A3L11_05495</name>
</gene>
<evidence type="ECO:0000256" key="3">
    <source>
        <dbReference type="ARBA" id="ARBA00022691"/>
    </source>
</evidence>
<keyword evidence="6" id="KW-0411">Iron-sulfur</keyword>
<dbReference type="SFLD" id="SFLDG01387">
    <property type="entry name" value="BtrN-like_SPASM_domain_contain"/>
    <property type="match status" value="1"/>
</dbReference>
<feature type="domain" description="Radical SAM core" evidence="7">
    <location>
        <begin position="154"/>
        <end position="366"/>
    </location>
</feature>
<sequence length="571" mass="64075">MREERYNNDVDSLASVIQDPFPNAMNSIPGETDGSNGGGNQLSTALTAFKLILGNPLSRALLRPMLKRYEINGRELPALYWALSIYAGESLNEPMMIRFQADVLKVLLKLGIKLAKGDEEAVKDALLRDPHIRRGIWVVLEGIAKYGVTVPQRLAGPFLIVWNFTNMCNFRCKHCYQRADRPLPSELSLEEKLNLVDQLDRAGVAAVAISGGEPTIHPDFLRIVKELADRGIHTSVATNGWTFADMEKLKKAVDAGVQYVEVSVDSAKPEKHDEFRGIPGAWEHATKALENAVELGISHGMAVVMDKETFQEIDDILDLAENIGVKRVIFFNLVPTGRAEEMVKVDLTPEEREEFMKEVYHQMKRRKLEILTTAPQYARVTLLESKGKNITPAHFYMGENNAVRTLAEFIGGCGAGRIYAGIEPDGSVVPCVFLPLPVGNVRTRNFKEIWEKSRIFNLLRDRNNFTGQCRNCPYRNICGGCRARAYHYTLDLLGDDPGCIINKRVWKDLVEHGEPRGLTEVSWVDESVVLRGPTLYVPGYYTAVEVAAEKRLHTTWTRTEEGLKPEIITPR</sequence>
<keyword evidence="5" id="KW-0408">Iron</keyword>
<evidence type="ECO:0000256" key="6">
    <source>
        <dbReference type="ARBA" id="ARBA00023014"/>
    </source>
</evidence>
<dbReference type="GO" id="GO:0046872">
    <property type="term" value="F:metal ion binding"/>
    <property type="evidence" value="ECO:0007669"/>
    <property type="project" value="UniProtKB-KW"/>
</dbReference>
<evidence type="ECO:0000313" key="8">
    <source>
        <dbReference type="EMBL" id="ASJ08711.1"/>
    </source>
</evidence>
<dbReference type="NCBIfam" id="TIGR04085">
    <property type="entry name" value="rSAM_more_4Fe4S"/>
    <property type="match status" value="1"/>
</dbReference>
<dbReference type="SMART" id="SM00729">
    <property type="entry name" value="Elp3"/>
    <property type="match status" value="1"/>
</dbReference>
<reference evidence="8 9" key="1">
    <citation type="submission" date="2016-04" db="EMBL/GenBank/DDBJ databases">
        <title>Complete genome sequence of Thermococcus siculi type strain RG-20.</title>
        <authorList>
            <person name="Oger P.M."/>
        </authorList>
    </citation>
    <scope>NUCLEOTIDE SEQUENCE [LARGE SCALE GENOMIC DNA]</scope>
    <source>
        <strain evidence="8 9">RG-20</strain>
    </source>
</reference>
<dbReference type="PROSITE" id="PS51918">
    <property type="entry name" value="RADICAL_SAM"/>
    <property type="match status" value="1"/>
</dbReference>
<keyword evidence="9" id="KW-1185">Reference proteome</keyword>
<dbReference type="PANTHER" id="PTHR11228:SF7">
    <property type="entry name" value="PQQA PEPTIDE CYCLASE"/>
    <property type="match status" value="1"/>
</dbReference>
<dbReference type="Proteomes" id="UP000250125">
    <property type="component" value="Chromosome"/>
</dbReference>
<evidence type="ECO:0000259" key="7">
    <source>
        <dbReference type="PROSITE" id="PS51918"/>
    </source>
</evidence>
<evidence type="ECO:0000256" key="1">
    <source>
        <dbReference type="ARBA" id="ARBA00001966"/>
    </source>
</evidence>
<proteinExistence type="predicted"/>
<accession>A0A2Z2MMN5</accession>
<dbReference type="InterPro" id="IPR007197">
    <property type="entry name" value="rSAM"/>
</dbReference>
<dbReference type="Pfam" id="PF13186">
    <property type="entry name" value="SPASM"/>
    <property type="match status" value="1"/>
</dbReference>
<dbReference type="AlphaFoldDB" id="A0A2Z2MMN5"/>
<dbReference type="CDD" id="cd01335">
    <property type="entry name" value="Radical_SAM"/>
    <property type="match status" value="1"/>
</dbReference>
<evidence type="ECO:0000256" key="2">
    <source>
        <dbReference type="ARBA" id="ARBA00022485"/>
    </source>
</evidence>
<dbReference type="InterPro" id="IPR050377">
    <property type="entry name" value="Radical_SAM_PqqE_MftC-like"/>
</dbReference>
<dbReference type="PANTHER" id="PTHR11228">
    <property type="entry name" value="RADICAL SAM DOMAIN PROTEIN"/>
    <property type="match status" value="1"/>
</dbReference>
<dbReference type="OrthoDB" id="30736at2157"/>
<name>A0A2Z2MMN5_9EURY</name>
<dbReference type="InterPro" id="IPR023885">
    <property type="entry name" value="4Fe4S-binding_SPASM_dom"/>
</dbReference>
<dbReference type="InterPro" id="IPR006638">
    <property type="entry name" value="Elp3/MiaA/NifB-like_rSAM"/>
</dbReference>
<dbReference type="GO" id="GO:0006783">
    <property type="term" value="P:heme biosynthetic process"/>
    <property type="evidence" value="ECO:0007669"/>
    <property type="project" value="TreeGrafter"/>
</dbReference>
<dbReference type="KEGG" id="tsl:A3L11_05495"/>
<keyword evidence="3" id="KW-0949">S-adenosyl-L-methionine</keyword>
<dbReference type="GO" id="GO:0003824">
    <property type="term" value="F:catalytic activity"/>
    <property type="evidence" value="ECO:0007669"/>
    <property type="project" value="InterPro"/>
</dbReference>
<keyword evidence="4" id="KW-0479">Metal-binding</keyword>
<evidence type="ECO:0000256" key="5">
    <source>
        <dbReference type="ARBA" id="ARBA00023004"/>
    </source>
</evidence>
<dbReference type="SFLD" id="SFLDS00029">
    <property type="entry name" value="Radical_SAM"/>
    <property type="match status" value="2"/>
</dbReference>
<evidence type="ECO:0000256" key="4">
    <source>
        <dbReference type="ARBA" id="ARBA00022723"/>
    </source>
</evidence>
<evidence type="ECO:0000313" key="9">
    <source>
        <dbReference type="Proteomes" id="UP000250125"/>
    </source>
</evidence>
<dbReference type="SFLD" id="SFLDG01067">
    <property type="entry name" value="SPASM/twitch_domain_containing"/>
    <property type="match status" value="2"/>
</dbReference>
<dbReference type="GO" id="GO:0051536">
    <property type="term" value="F:iron-sulfur cluster binding"/>
    <property type="evidence" value="ECO:0007669"/>
    <property type="project" value="UniProtKB-KW"/>
</dbReference>
<dbReference type="GeneID" id="33317671"/>
<dbReference type="InterPro" id="IPR058240">
    <property type="entry name" value="rSAM_sf"/>
</dbReference>
<dbReference type="InterPro" id="IPR034391">
    <property type="entry name" value="AdoMet-like_SPASM_containing"/>
</dbReference>
<dbReference type="InterPro" id="IPR013785">
    <property type="entry name" value="Aldolase_TIM"/>
</dbReference>
<dbReference type="SUPFAM" id="SSF102114">
    <property type="entry name" value="Radical SAM enzymes"/>
    <property type="match status" value="1"/>
</dbReference>
<dbReference type="RefSeq" id="WP_088855948.1">
    <property type="nucleotide sequence ID" value="NZ_CP015103.1"/>
</dbReference>
<dbReference type="EMBL" id="CP015103">
    <property type="protein sequence ID" value="ASJ08711.1"/>
    <property type="molecule type" value="Genomic_DNA"/>
</dbReference>